<dbReference type="AlphaFoldDB" id="A0A7S1XYW2"/>
<dbReference type="SUPFAM" id="SSF117892">
    <property type="entry name" value="Band 7/SPFH domain"/>
    <property type="match status" value="1"/>
</dbReference>
<dbReference type="Gene3D" id="3.30.479.30">
    <property type="entry name" value="Band 7 domain"/>
    <property type="match status" value="1"/>
</dbReference>
<dbReference type="CDD" id="cd03407">
    <property type="entry name" value="SPFH_like_u4"/>
    <property type="match status" value="1"/>
</dbReference>
<accession>A0A7S1XYW2</accession>
<sequence>MGQATSHNTPALDCCCCVCINTSEVGVVERLGQYSRLLTPGWNWIAWPVEALNCSMSTRIQQLNTICETKTRDNVFVEVGVAVQFSVIPEQVYDAVYKLTDAPAQIRAYVYDVIRSTVPKLTVDEAFENKTHLADEIKSSLQKIMAGYGYTITNALVTDLRPDDRVKAAMNEINANRRLRMASTYEAEAQKITQVKAAEAEAESKYLSGVGVARQRSAIVDGLRSSIVEFSDAVDGTGPKDVMNLLLLTQYFDMLKDVSSVGANTMYISHGPAAVGDIHGQLREGLMYQAH</sequence>
<evidence type="ECO:0000313" key="2">
    <source>
        <dbReference type="EMBL" id="CAD9266322.1"/>
    </source>
</evidence>
<gene>
    <name evidence="2" type="ORF">PPAR1163_LOCUS24747</name>
</gene>
<dbReference type="InterPro" id="IPR050710">
    <property type="entry name" value="Band7/mec-2_domain"/>
</dbReference>
<dbReference type="EMBL" id="HBGJ01039271">
    <property type="protein sequence ID" value="CAD9266322.1"/>
    <property type="molecule type" value="Transcribed_RNA"/>
</dbReference>
<dbReference type="InterPro" id="IPR001107">
    <property type="entry name" value="Band_7"/>
</dbReference>
<proteinExistence type="predicted"/>
<dbReference type="InterPro" id="IPR036013">
    <property type="entry name" value="Band_7/SPFH_dom_sf"/>
</dbReference>
<dbReference type="PANTHER" id="PTHR43327">
    <property type="entry name" value="STOMATIN-LIKE PROTEIN 2, MITOCHONDRIAL"/>
    <property type="match status" value="1"/>
</dbReference>
<feature type="domain" description="Band 7" evidence="1">
    <location>
        <begin position="15"/>
        <end position="174"/>
    </location>
</feature>
<dbReference type="Pfam" id="PF01145">
    <property type="entry name" value="Band_7"/>
    <property type="match status" value="1"/>
</dbReference>
<organism evidence="2">
    <name type="scientific">Phaeomonas parva</name>
    <dbReference type="NCBI Taxonomy" id="124430"/>
    <lineage>
        <taxon>Eukaryota</taxon>
        <taxon>Sar</taxon>
        <taxon>Stramenopiles</taxon>
        <taxon>Ochrophyta</taxon>
        <taxon>Pinguiophyceae</taxon>
        <taxon>Pinguiochrysidales</taxon>
        <taxon>Pinguiochrysidaceae</taxon>
        <taxon>Phaeomonas</taxon>
    </lineage>
</organism>
<evidence type="ECO:0000259" key="1">
    <source>
        <dbReference type="SMART" id="SM00244"/>
    </source>
</evidence>
<dbReference type="PANTHER" id="PTHR43327:SF31">
    <property type="entry name" value="HYPERSENSITIVE-INDUCED RESPONSE PROTEIN 2"/>
    <property type="match status" value="1"/>
</dbReference>
<dbReference type="SMART" id="SM00244">
    <property type="entry name" value="PHB"/>
    <property type="match status" value="1"/>
</dbReference>
<protein>
    <recommendedName>
        <fullName evidence="1">Band 7 domain-containing protein</fullName>
    </recommendedName>
</protein>
<reference evidence="2" key="1">
    <citation type="submission" date="2021-01" db="EMBL/GenBank/DDBJ databases">
        <authorList>
            <person name="Corre E."/>
            <person name="Pelletier E."/>
            <person name="Niang G."/>
            <person name="Scheremetjew M."/>
            <person name="Finn R."/>
            <person name="Kale V."/>
            <person name="Holt S."/>
            <person name="Cochrane G."/>
            <person name="Meng A."/>
            <person name="Brown T."/>
            <person name="Cohen L."/>
        </authorList>
    </citation>
    <scope>NUCLEOTIDE SEQUENCE</scope>
    <source>
        <strain evidence="2">CCMP2877</strain>
    </source>
</reference>
<name>A0A7S1XYW2_9STRA</name>